<feature type="transmembrane region" description="Helical" evidence="1">
    <location>
        <begin position="12"/>
        <end position="38"/>
    </location>
</feature>
<keyword evidence="1" id="KW-0812">Transmembrane</keyword>
<comment type="caution">
    <text evidence="2">The sequence shown here is derived from an EMBL/GenBank/DDBJ whole genome shotgun (WGS) entry which is preliminary data.</text>
</comment>
<keyword evidence="1" id="KW-0472">Membrane</keyword>
<dbReference type="EMBL" id="JAUSQX010000001">
    <property type="protein sequence ID" value="MDP9806492.1"/>
    <property type="molecule type" value="Genomic_DNA"/>
</dbReference>
<sequence>MPVDKLIDPTGASGTLIAILVGSLVAMSVILLVGMWYFHRDPVRRMKLHAPSGNERDRWIRRIDDVVARHWHSADEQARELHIELAAELRAILSERAGMDVRAWQPSHLRRVGAFEKAADAISSWEEPSFAPYARADIPRARDRAVEAVLAW</sequence>
<evidence type="ECO:0008006" key="4">
    <source>
        <dbReference type="Google" id="ProtNLM"/>
    </source>
</evidence>
<proteinExistence type="predicted"/>
<accession>A0ABT9NGF9</accession>
<reference evidence="2 3" key="1">
    <citation type="submission" date="2023-07" db="EMBL/GenBank/DDBJ databases">
        <title>Sequencing the genomes of 1000 actinobacteria strains.</title>
        <authorList>
            <person name="Klenk H.-P."/>
        </authorList>
    </citation>
    <scope>NUCLEOTIDE SEQUENCE [LARGE SCALE GENOMIC DNA]</scope>
    <source>
        <strain evidence="2 3">DSM 17163</strain>
    </source>
</reference>
<evidence type="ECO:0000313" key="3">
    <source>
        <dbReference type="Proteomes" id="UP001243212"/>
    </source>
</evidence>
<evidence type="ECO:0000313" key="2">
    <source>
        <dbReference type="EMBL" id="MDP9806492.1"/>
    </source>
</evidence>
<evidence type="ECO:0000256" key="1">
    <source>
        <dbReference type="SAM" id="Phobius"/>
    </source>
</evidence>
<protein>
    <recommendedName>
        <fullName evidence="4">DUF4129 domain-containing protein</fullName>
    </recommendedName>
</protein>
<keyword evidence="1" id="KW-1133">Transmembrane helix</keyword>
<name>A0ABT9NGF9_9ACTO</name>
<dbReference type="RefSeq" id="WP_307682713.1">
    <property type="nucleotide sequence ID" value="NZ_JAUSQX010000001.1"/>
</dbReference>
<organism evidence="2 3">
    <name type="scientific">Trueperella bonasi</name>
    <dbReference type="NCBI Taxonomy" id="312286"/>
    <lineage>
        <taxon>Bacteria</taxon>
        <taxon>Bacillati</taxon>
        <taxon>Actinomycetota</taxon>
        <taxon>Actinomycetes</taxon>
        <taxon>Actinomycetales</taxon>
        <taxon>Actinomycetaceae</taxon>
        <taxon>Trueperella</taxon>
    </lineage>
</organism>
<dbReference type="Proteomes" id="UP001243212">
    <property type="component" value="Unassembled WGS sequence"/>
</dbReference>
<gene>
    <name evidence="2" type="ORF">J2S70_001074</name>
</gene>
<keyword evidence="3" id="KW-1185">Reference proteome</keyword>